<proteinExistence type="predicted"/>
<reference evidence="6" key="1">
    <citation type="submission" date="2021-01" db="EMBL/GenBank/DDBJ databases">
        <authorList>
            <consortium name="Genoscope - CEA"/>
            <person name="William W."/>
        </authorList>
    </citation>
    <scope>NUCLEOTIDE SEQUENCE</scope>
</reference>
<keyword evidence="1" id="KW-0479">Metal-binding</keyword>
<organism evidence="6">
    <name type="scientific">Brassica napus</name>
    <name type="common">Rape</name>
    <dbReference type="NCBI Taxonomy" id="3708"/>
    <lineage>
        <taxon>Eukaryota</taxon>
        <taxon>Viridiplantae</taxon>
        <taxon>Streptophyta</taxon>
        <taxon>Embryophyta</taxon>
        <taxon>Tracheophyta</taxon>
        <taxon>Spermatophyta</taxon>
        <taxon>Magnoliopsida</taxon>
        <taxon>eudicotyledons</taxon>
        <taxon>Gunneridae</taxon>
        <taxon>Pentapetalae</taxon>
        <taxon>rosids</taxon>
        <taxon>malvids</taxon>
        <taxon>Brassicales</taxon>
        <taxon>Brassicaceae</taxon>
        <taxon>Brassiceae</taxon>
        <taxon>Brassica</taxon>
    </lineage>
</organism>
<dbReference type="PANTHER" id="PTHR46858:SF7">
    <property type="entry name" value="RING-TYPE DOMAIN-CONTAINING PROTEIN"/>
    <property type="match status" value="1"/>
</dbReference>
<dbReference type="InterPro" id="IPR036770">
    <property type="entry name" value="Ankyrin_rpt-contain_sf"/>
</dbReference>
<dbReference type="AlphaFoldDB" id="A0A816IPM8"/>
<keyword evidence="2 4" id="KW-0863">Zinc-finger</keyword>
<accession>A0A816IPM8</accession>
<feature type="domain" description="RING-type" evidence="5">
    <location>
        <begin position="309"/>
        <end position="346"/>
    </location>
</feature>
<evidence type="ECO:0000256" key="4">
    <source>
        <dbReference type="PROSITE-ProRule" id="PRU00175"/>
    </source>
</evidence>
<dbReference type="GO" id="GO:0008270">
    <property type="term" value="F:zinc ion binding"/>
    <property type="evidence" value="ECO:0007669"/>
    <property type="project" value="UniProtKB-KW"/>
</dbReference>
<dbReference type="PANTHER" id="PTHR46858">
    <property type="entry name" value="OS05G0521000 PROTEIN"/>
    <property type="match status" value="1"/>
</dbReference>
<dbReference type="InterPro" id="IPR013083">
    <property type="entry name" value="Znf_RING/FYVE/PHD"/>
</dbReference>
<dbReference type="EMBL" id="HG994367">
    <property type="protein sequence ID" value="CAF1712213.1"/>
    <property type="molecule type" value="Genomic_DNA"/>
</dbReference>
<evidence type="ECO:0000256" key="2">
    <source>
        <dbReference type="ARBA" id="ARBA00022771"/>
    </source>
</evidence>
<evidence type="ECO:0000256" key="1">
    <source>
        <dbReference type="ARBA" id="ARBA00022723"/>
    </source>
</evidence>
<evidence type="ECO:0000313" key="6">
    <source>
        <dbReference type="EMBL" id="CAF1712213.1"/>
    </source>
</evidence>
<name>A0A816IPM8_BRANA</name>
<dbReference type="InterPro" id="IPR001841">
    <property type="entry name" value="Znf_RING"/>
</dbReference>
<dbReference type="Gene3D" id="3.30.40.10">
    <property type="entry name" value="Zinc/RING finger domain, C3HC4 (zinc finger)"/>
    <property type="match status" value="1"/>
</dbReference>
<sequence>MGQQQLKAEMLFQKVNHNDVESIKSLCHEGAGLEWADKEGRTPLILACAEAELYDVAETLKVARAKGYSDTVRAIESLICLFSGWMRELYGPSFLELCSPYQLLSRKVWVVIVPTDSRNPLKLELFVYASLQDAQPMMEIPLWKANLEELGSDQSDASVMIVCNLSKLKKQRKRGYISHARRWAQVDRQMRLKLAAATKGDIKQLNSFCEACKGTPQVCFAIMIRLRKSRYFLLVCLSDSFDNNWKVIQPMNPPMFMKTTENIISNEVTPSVPLPRAVTVETGDDSVHYPSFSCADYESKGSSGGSGVCVICEDASSEAACVPCGHVAGCVSCLKEIKNKKCPICRASIDQVIKLYHV</sequence>
<gene>
    <name evidence="6" type="ORF">DARMORV10_C03P89580.1</name>
</gene>
<dbReference type="SUPFAM" id="SSF57850">
    <property type="entry name" value="RING/U-box"/>
    <property type="match status" value="1"/>
</dbReference>
<protein>
    <submittedName>
        <fullName evidence="6">(rape) hypothetical protein</fullName>
    </submittedName>
</protein>
<dbReference type="PROSITE" id="PS50089">
    <property type="entry name" value="ZF_RING_2"/>
    <property type="match status" value="1"/>
</dbReference>
<evidence type="ECO:0000259" key="5">
    <source>
        <dbReference type="PROSITE" id="PS50089"/>
    </source>
</evidence>
<keyword evidence="3" id="KW-0862">Zinc</keyword>
<dbReference type="Pfam" id="PF13920">
    <property type="entry name" value="zf-C3HC4_3"/>
    <property type="match status" value="1"/>
</dbReference>
<dbReference type="SUPFAM" id="SSF48403">
    <property type="entry name" value="Ankyrin repeat"/>
    <property type="match status" value="1"/>
</dbReference>
<dbReference type="Gene3D" id="1.25.40.20">
    <property type="entry name" value="Ankyrin repeat-containing domain"/>
    <property type="match status" value="1"/>
</dbReference>
<evidence type="ECO:0000256" key="3">
    <source>
        <dbReference type="ARBA" id="ARBA00022833"/>
    </source>
</evidence>
<dbReference type="Proteomes" id="UP001295469">
    <property type="component" value="Chromosome C03"/>
</dbReference>
<dbReference type="SMART" id="SM00184">
    <property type="entry name" value="RING"/>
    <property type="match status" value="1"/>
</dbReference>